<organism evidence="1 2">
    <name type="scientific">Acrasis kona</name>
    <dbReference type="NCBI Taxonomy" id="1008807"/>
    <lineage>
        <taxon>Eukaryota</taxon>
        <taxon>Discoba</taxon>
        <taxon>Heterolobosea</taxon>
        <taxon>Tetramitia</taxon>
        <taxon>Eutetramitia</taxon>
        <taxon>Acrasidae</taxon>
        <taxon>Acrasis</taxon>
    </lineage>
</organism>
<sequence length="197" mass="23268">MISEVDKRSTTRLISSKRLSAKDDIEPQRIVCEIIECMMRKDWIGYGNLLSDREVKMGLQEIKNPSITPQQYRTEIVPTEMRQNKGPYQDLVDYEQVSEAVINDDEVQFVFRFTYQHQQKCFSEEETVWVVRDQVEQVEEELYENDDSFSGRPRDYKWRVSFHGTNINTFSNCLKMNWLKRIVSACAVVPSYNDNDV</sequence>
<dbReference type="AlphaFoldDB" id="A0AAW2YHA3"/>
<reference evidence="1 2" key="1">
    <citation type="submission" date="2024-03" db="EMBL/GenBank/DDBJ databases">
        <title>The Acrasis kona genome and developmental transcriptomes reveal deep origins of eukaryotic multicellular pathways.</title>
        <authorList>
            <person name="Sheikh S."/>
            <person name="Fu C.-J."/>
            <person name="Brown M.W."/>
            <person name="Baldauf S.L."/>
        </authorList>
    </citation>
    <scope>NUCLEOTIDE SEQUENCE [LARGE SCALE GENOMIC DNA]</scope>
    <source>
        <strain evidence="1 2">ATCC MYA-3509</strain>
    </source>
</reference>
<keyword evidence="2" id="KW-1185">Reference proteome</keyword>
<protein>
    <submittedName>
        <fullName evidence="1">Uncharacterized protein</fullName>
    </submittedName>
</protein>
<name>A0AAW2YHA3_9EUKA</name>
<accession>A0AAW2YHA3</accession>
<dbReference type="EMBL" id="JAOPGA020000047">
    <property type="protein sequence ID" value="KAL0476469.1"/>
    <property type="molecule type" value="Genomic_DNA"/>
</dbReference>
<dbReference type="Proteomes" id="UP001431209">
    <property type="component" value="Unassembled WGS sequence"/>
</dbReference>
<gene>
    <name evidence="1" type="ORF">AKO1_006113</name>
</gene>
<evidence type="ECO:0000313" key="1">
    <source>
        <dbReference type="EMBL" id="KAL0476469.1"/>
    </source>
</evidence>
<proteinExistence type="predicted"/>
<comment type="caution">
    <text evidence="1">The sequence shown here is derived from an EMBL/GenBank/DDBJ whole genome shotgun (WGS) entry which is preliminary data.</text>
</comment>
<evidence type="ECO:0000313" key="2">
    <source>
        <dbReference type="Proteomes" id="UP001431209"/>
    </source>
</evidence>